<dbReference type="Pfam" id="PF00672">
    <property type="entry name" value="HAMP"/>
    <property type="match status" value="1"/>
</dbReference>
<proteinExistence type="inferred from homology"/>
<reference evidence="11 12" key="1">
    <citation type="submission" date="2015-09" db="EMBL/GenBank/DDBJ databases">
        <title>Bacillus cereus food isolates.</title>
        <authorList>
            <person name="Boekhorst J."/>
        </authorList>
    </citation>
    <scope>NUCLEOTIDE SEQUENCE [LARGE SCALE GENOMIC DNA]</scope>
    <source>
        <strain evidence="11 12">B4088</strain>
    </source>
</reference>
<dbReference type="GO" id="GO:0007165">
    <property type="term" value="P:signal transduction"/>
    <property type="evidence" value="ECO:0007669"/>
    <property type="project" value="UniProtKB-KW"/>
</dbReference>
<protein>
    <submittedName>
        <fullName evidence="11">Methyl-accepting chemotaxis protein</fullName>
    </submittedName>
</protein>
<feature type="domain" description="Methyl-accepting transducer" evidence="9">
    <location>
        <begin position="144"/>
        <end position="380"/>
    </location>
</feature>
<evidence type="ECO:0000256" key="7">
    <source>
        <dbReference type="SAM" id="Coils"/>
    </source>
</evidence>
<keyword evidence="8" id="KW-0812">Transmembrane</keyword>
<sequence length="430" mass="47471">MEKEKKTFSFGLRTQLMLFTTVLAFITYSTSIFFIYVIYDYFQSYVSQTVYNIIVMLLGVVWSGILAYGAAIFLIKPLRKLEEAARKAADGDIREDVPLPKTDDEIKSLSVAFNMMLGNLRGMVKNIDTTFSYTNNQVQQIRRQTGEATKQARGVSETLAEISSGAEQSAASIQAIVSAVDTTTSIASEVEEKAKQSDELSLEMVQALGQSTRVFTSLIQGIQTLAKENENSMQNVQKLEERMKQVEHIVSVVSEIASQTNLLALNASIEAARAGEHGRGFAVVAEEVRKLADESDHSARNISQLLQNMQEEVQQVALKMTEQVKTAKEEAQRGAATELILKEMSSSIMEVADATKQISGYMNEQVSHIHQTGAQTKAVAAIAEETSAGSQEVARVTLQQSKNMVLIDQLLKDLEKQAADLKQTIERFSM</sequence>
<organism evidence="11 12">
    <name type="scientific">Bacillus cereus</name>
    <dbReference type="NCBI Taxonomy" id="1396"/>
    <lineage>
        <taxon>Bacteria</taxon>
        <taxon>Bacillati</taxon>
        <taxon>Bacillota</taxon>
        <taxon>Bacilli</taxon>
        <taxon>Bacillales</taxon>
        <taxon>Bacillaceae</taxon>
        <taxon>Bacillus</taxon>
        <taxon>Bacillus cereus group</taxon>
    </lineage>
</organism>
<evidence type="ECO:0000313" key="12">
    <source>
        <dbReference type="Proteomes" id="UP000076482"/>
    </source>
</evidence>
<dbReference type="InterPro" id="IPR004089">
    <property type="entry name" value="MCPsignal_dom"/>
</dbReference>
<comment type="similarity">
    <text evidence="5">Belongs to the methyl-accepting chemotaxis (MCP) protein family.</text>
</comment>
<dbReference type="Gene3D" id="1.10.8.500">
    <property type="entry name" value="HAMP domain in histidine kinase"/>
    <property type="match status" value="1"/>
</dbReference>
<dbReference type="PANTHER" id="PTHR32089:SF112">
    <property type="entry name" value="LYSOZYME-LIKE PROTEIN-RELATED"/>
    <property type="match status" value="1"/>
</dbReference>
<name>A0A164MFK2_BACCE</name>
<comment type="caution">
    <text evidence="11">The sequence shown here is derived from an EMBL/GenBank/DDBJ whole genome shotgun (WGS) entry which is preliminary data.</text>
</comment>
<feature type="transmembrane region" description="Helical" evidence="8">
    <location>
        <begin position="51"/>
        <end position="75"/>
    </location>
</feature>
<keyword evidence="7" id="KW-0175">Coiled coil</keyword>
<feature type="coiled-coil region" evidence="7">
    <location>
        <begin position="222"/>
        <end position="249"/>
    </location>
</feature>
<dbReference type="Gene3D" id="1.10.287.950">
    <property type="entry name" value="Methyl-accepting chemotaxis protein"/>
    <property type="match status" value="1"/>
</dbReference>
<gene>
    <name evidence="11" type="ORF">B4088_4211</name>
</gene>
<evidence type="ECO:0000256" key="1">
    <source>
        <dbReference type="ARBA" id="ARBA00004236"/>
    </source>
</evidence>
<dbReference type="GO" id="GO:0005886">
    <property type="term" value="C:plasma membrane"/>
    <property type="evidence" value="ECO:0007669"/>
    <property type="project" value="UniProtKB-SubCell"/>
</dbReference>
<dbReference type="SUPFAM" id="SSF58104">
    <property type="entry name" value="Methyl-accepting chemotaxis protein (MCP) signaling domain"/>
    <property type="match status" value="1"/>
</dbReference>
<keyword evidence="2" id="KW-1003">Cell membrane</keyword>
<dbReference type="SMART" id="SM00304">
    <property type="entry name" value="HAMP"/>
    <property type="match status" value="1"/>
</dbReference>
<evidence type="ECO:0000256" key="2">
    <source>
        <dbReference type="ARBA" id="ARBA00022475"/>
    </source>
</evidence>
<evidence type="ECO:0000313" key="11">
    <source>
        <dbReference type="EMBL" id="KZD58863.1"/>
    </source>
</evidence>
<feature type="domain" description="HAMP" evidence="10">
    <location>
        <begin position="72"/>
        <end position="125"/>
    </location>
</feature>
<feature type="transmembrane region" description="Helical" evidence="8">
    <location>
        <begin position="16"/>
        <end position="39"/>
    </location>
</feature>
<evidence type="ECO:0000256" key="5">
    <source>
        <dbReference type="ARBA" id="ARBA00029447"/>
    </source>
</evidence>
<evidence type="ECO:0000259" key="10">
    <source>
        <dbReference type="PROSITE" id="PS50885"/>
    </source>
</evidence>
<dbReference type="EMBL" id="LJKE01000079">
    <property type="protein sequence ID" value="KZD58863.1"/>
    <property type="molecule type" value="Genomic_DNA"/>
</dbReference>
<dbReference type="AlphaFoldDB" id="A0A164MFK2"/>
<feature type="coiled-coil region" evidence="7">
    <location>
        <begin position="299"/>
        <end position="330"/>
    </location>
</feature>
<evidence type="ECO:0000256" key="8">
    <source>
        <dbReference type="SAM" id="Phobius"/>
    </source>
</evidence>
<evidence type="ECO:0000256" key="3">
    <source>
        <dbReference type="ARBA" id="ARBA00023136"/>
    </source>
</evidence>
<dbReference type="SMART" id="SM00283">
    <property type="entry name" value="MA"/>
    <property type="match status" value="1"/>
</dbReference>
<dbReference type="Proteomes" id="UP000076482">
    <property type="component" value="Unassembled WGS sequence"/>
</dbReference>
<dbReference type="PATRIC" id="fig|1396.535.peg.1244"/>
<keyword evidence="4 6" id="KW-0807">Transducer</keyword>
<evidence type="ECO:0000259" key="9">
    <source>
        <dbReference type="PROSITE" id="PS50111"/>
    </source>
</evidence>
<dbReference type="InterPro" id="IPR003660">
    <property type="entry name" value="HAMP_dom"/>
</dbReference>
<dbReference type="CDD" id="cd06225">
    <property type="entry name" value="HAMP"/>
    <property type="match status" value="1"/>
</dbReference>
<keyword evidence="3 8" id="KW-0472">Membrane</keyword>
<dbReference type="PROSITE" id="PS50885">
    <property type="entry name" value="HAMP"/>
    <property type="match status" value="1"/>
</dbReference>
<keyword evidence="8" id="KW-1133">Transmembrane helix</keyword>
<dbReference type="Pfam" id="PF00015">
    <property type="entry name" value="MCPsignal"/>
    <property type="match status" value="1"/>
</dbReference>
<dbReference type="PANTHER" id="PTHR32089">
    <property type="entry name" value="METHYL-ACCEPTING CHEMOTAXIS PROTEIN MCPB"/>
    <property type="match status" value="1"/>
</dbReference>
<accession>A0A164MFK2</accession>
<evidence type="ECO:0000256" key="6">
    <source>
        <dbReference type="PROSITE-ProRule" id="PRU00284"/>
    </source>
</evidence>
<evidence type="ECO:0000256" key="4">
    <source>
        <dbReference type="ARBA" id="ARBA00023224"/>
    </source>
</evidence>
<dbReference type="PROSITE" id="PS50111">
    <property type="entry name" value="CHEMOTAXIS_TRANSDUC_2"/>
    <property type="match status" value="1"/>
</dbReference>
<comment type="subcellular location">
    <subcellularLocation>
        <location evidence="1">Cell membrane</location>
    </subcellularLocation>
</comment>